<evidence type="ECO:0000313" key="4">
    <source>
        <dbReference type="EMBL" id="GGS15042.1"/>
    </source>
</evidence>
<accession>A0A918G261</accession>
<dbReference type="SUPFAM" id="SSF140453">
    <property type="entry name" value="EsxAB dimer-like"/>
    <property type="match status" value="1"/>
</dbReference>
<dbReference type="RefSeq" id="WP_189208527.1">
    <property type="nucleotide sequence ID" value="NZ_BMRB01000001.1"/>
</dbReference>
<organism evidence="4 5">
    <name type="scientific">Actinokineospora fastidiosa</name>
    <dbReference type="NCBI Taxonomy" id="1816"/>
    <lineage>
        <taxon>Bacteria</taxon>
        <taxon>Bacillati</taxon>
        <taxon>Actinomycetota</taxon>
        <taxon>Actinomycetes</taxon>
        <taxon>Pseudonocardiales</taxon>
        <taxon>Pseudonocardiaceae</taxon>
        <taxon>Actinokineospora</taxon>
    </lineage>
</organism>
<dbReference type="EMBL" id="BMRB01000001">
    <property type="protein sequence ID" value="GGS15042.1"/>
    <property type="molecule type" value="Genomic_DNA"/>
</dbReference>
<feature type="compositionally biased region" description="Acidic residues" evidence="1">
    <location>
        <begin position="292"/>
        <end position="301"/>
    </location>
</feature>
<evidence type="ECO:0000259" key="2">
    <source>
        <dbReference type="Pfam" id="PF14436"/>
    </source>
</evidence>
<evidence type="ECO:0008006" key="6">
    <source>
        <dbReference type="Google" id="ProtNLM"/>
    </source>
</evidence>
<reference evidence="4" key="2">
    <citation type="submission" date="2020-09" db="EMBL/GenBank/DDBJ databases">
        <authorList>
            <person name="Sun Q."/>
            <person name="Ohkuma M."/>
        </authorList>
    </citation>
    <scope>NUCLEOTIDE SEQUENCE</scope>
    <source>
        <strain evidence="4">JCM 3276</strain>
    </source>
</reference>
<feature type="compositionally biased region" description="Basic and acidic residues" evidence="1">
    <location>
        <begin position="318"/>
        <end position="346"/>
    </location>
</feature>
<dbReference type="Pfam" id="PF14436">
    <property type="entry name" value="EndoU_bacteria"/>
    <property type="match status" value="1"/>
</dbReference>
<protein>
    <recommendedName>
        <fullName evidence="6">EndoU nuclease</fullName>
    </recommendedName>
</protein>
<gene>
    <name evidence="4" type="ORF">GCM10010171_03710</name>
</gene>
<dbReference type="AlphaFoldDB" id="A0A918G261"/>
<feature type="region of interest" description="Disordered" evidence="1">
    <location>
        <begin position="239"/>
        <end position="352"/>
    </location>
</feature>
<dbReference type="InterPro" id="IPR029501">
    <property type="entry name" value="EndoU_bac"/>
</dbReference>
<evidence type="ECO:0000259" key="3">
    <source>
        <dbReference type="Pfam" id="PF21725"/>
    </source>
</evidence>
<reference evidence="4" key="1">
    <citation type="journal article" date="2014" name="Int. J. Syst. Evol. Microbiol.">
        <title>Complete genome sequence of Corynebacterium casei LMG S-19264T (=DSM 44701T), isolated from a smear-ripened cheese.</title>
        <authorList>
            <consortium name="US DOE Joint Genome Institute (JGI-PGF)"/>
            <person name="Walter F."/>
            <person name="Albersmeier A."/>
            <person name="Kalinowski J."/>
            <person name="Ruckert C."/>
        </authorList>
    </citation>
    <scope>NUCLEOTIDE SEQUENCE</scope>
    <source>
        <strain evidence="4">JCM 3276</strain>
    </source>
</reference>
<proteinExistence type="predicted"/>
<feature type="compositionally biased region" description="Acidic residues" evidence="1">
    <location>
        <begin position="267"/>
        <end position="283"/>
    </location>
</feature>
<evidence type="ECO:0000256" key="1">
    <source>
        <dbReference type="SAM" id="MobiDB-lite"/>
    </source>
</evidence>
<dbReference type="InterPro" id="IPR036689">
    <property type="entry name" value="ESAT-6-like_sf"/>
</dbReference>
<name>A0A918G261_9PSEU</name>
<keyword evidence="5" id="KW-1185">Reference proteome</keyword>
<feature type="domain" description="Bacterial EndoU nuclease" evidence="2">
    <location>
        <begin position="167"/>
        <end position="238"/>
    </location>
</feature>
<feature type="domain" description="Putative T7SS secretion signal" evidence="3">
    <location>
        <begin position="6"/>
        <end position="91"/>
    </location>
</feature>
<comment type="caution">
    <text evidence="4">The sequence shown here is derived from an EMBL/GenBank/DDBJ whole genome shotgun (WGS) entry which is preliminary data.</text>
</comment>
<sequence length="352" mass="38031">MAELTIPGDVAAIRADAERWRRFGEALEAAQRGVAALAPEWEGEAALAFAAYQERTAPGWLAAVDACHAAGRAVAAYADTLEWAQREAETAPEDDHERIRTQVATAGDDAVLAVRAADAQAPRTLAQPGASGSKWDDVVGDHPDPSTINAEGRRTHILWGDHRGGGHHHDSGVPGKTVFPEDWDDDKIMDTVDDVARNPDQAPQRQDNGNWIAEGTRDGVRVVVIVDDDGDVVTAYPEYGKGVCRNDEEGDPQPLSPEENGGRSSVDIDEELDDAQEADDHAEEAEHRADEHEEAAEEAAEAGDHEAASEHSAAAQSLRDEAETSRMAADQHRERADRAHDADRDASSFWNL</sequence>
<dbReference type="Pfam" id="PF21725">
    <property type="entry name" value="T7SS_signal"/>
    <property type="match status" value="1"/>
</dbReference>
<dbReference type="GO" id="GO:0004519">
    <property type="term" value="F:endonuclease activity"/>
    <property type="evidence" value="ECO:0007669"/>
    <property type="project" value="InterPro"/>
</dbReference>
<evidence type="ECO:0000313" key="5">
    <source>
        <dbReference type="Proteomes" id="UP000660680"/>
    </source>
</evidence>
<dbReference type="Proteomes" id="UP000660680">
    <property type="component" value="Unassembled WGS sequence"/>
</dbReference>
<feature type="region of interest" description="Disordered" evidence="1">
    <location>
        <begin position="165"/>
        <end position="184"/>
    </location>
</feature>
<dbReference type="InterPro" id="IPR049082">
    <property type="entry name" value="T7SS_signal"/>
</dbReference>